<dbReference type="EMBL" id="DNAA01000142">
    <property type="protein sequence ID" value="HBA09104.1"/>
    <property type="molecule type" value="Genomic_DNA"/>
</dbReference>
<dbReference type="CDD" id="cd11579">
    <property type="entry name" value="Glyco_tran_WbsX"/>
    <property type="match status" value="1"/>
</dbReference>
<dbReference type="InterPro" id="IPR032719">
    <property type="entry name" value="WbsX"/>
</dbReference>
<name>A0A351RAN3_9PROT</name>
<accession>A0A351RAN3</accession>
<proteinExistence type="predicted"/>
<evidence type="ECO:0000313" key="1">
    <source>
        <dbReference type="EMBL" id="HBA09104.1"/>
    </source>
</evidence>
<dbReference type="AlphaFoldDB" id="A0A351RAN3"/>
<dbReference type="STRING" id="1132855.GCA_000384255_00925"/>
<comment type="caution">
    <text evidence="1">The sequence shown here is derived from an EMBL/GenBank/DDBJ whole genome shotgun (WGS) entry which is preliminary data.</text>
</comment>
<gene>
    <name evidence="1" type="ORF">DCW48_05775</name>
</gene>
<dbReference type="Gene3D" id="3.20.20.80">
    <property type="entry name" value="Glycosidases"/>
    <property type="match status" value="1"/>
</dbReference>
<dbReference type="PANTHER" id="PTHR41244">
    <property type="entry name" value="RHAMNAN SYNTHESIS F"/>
    <property type="match status" value="1"/>
</dbReference>
<evidence type="ECO:0008006" key="3">
    <source>
        <dbReference type="Google" id="ProtNLM"/>
    </source>
</evidence>
<evidence type="ECO:0000313" key="2">
    <source>
        <dbReference type="Proteomes" id="UP000264313"/>
    </source>
</evidence>
<dbReference type="Proteomes" id="UP000264313">
    <property type="component" value="Unassembled WGS sequence"/>
</dbReference>
<dbReference type="PANTHER" id="PTHR41244:SF1">
    <property type="entry name" value="GLYCOSYLTRANSFERASE"/>
    <property type="match status" value="1"/>
</dbReference>
<dbReference type="Pfam" id="PF14307">
    <property type="entry name" value="Glyco_tran_WbsX"/>
    <property type="match status" value="1"/>
</dbReference>
<protein>
    <recommendedName>
        <fullName evidence="3">Lipopolysaccharide biosynthesis protein-like protein</fullName>
    </recommendedName>
</protein>
<sequence length="369" mass="43493">MTQTTNLVSLAYYLPQFHEIEENNRWWGQGFTEWQQLNEASTYFDWHRLRKPDTPFGQYSLLNPDVLAWQNDIAQAHGVDGFLVFDYWFGQGKKLLEKPIQMVLDQHVPFRYAFCWANHTWYNKRENITLQPQLYLGAQDYTDYFMQLLPHFQSGQYIIIENKPVFSIFNPKEIPDLDVFLNTFNALAKQHGFAGIYWLADNTDDSSVWASQFDGYTKSATIFKYRKKNRFWSYCLEKLTRKFHLQNLGPFVYDYEALATRYSSLSQDSKQVPVVFTGWDTSPRHLKRGTILKGFDIDQFKAHLEAIKNQLLTRSQHNSTQVVLIKSWNEWAEGNVIEPDDQFGFSLLELYRDFAKSLSRDLNSLEKRG</sequence>
<reference evidence="1 2" key="1">
    <citation type="journal article" date="2018" name="Nat. Biotechnol.">
        <title>A standardized bacterial taxonomy based on genome phylogeny substantially revises the tree of life.</title>
        <authorList>
            <person name="Parks D.H."/>
            <person name="Chuvochina M."/>
            <person name="Waite D.W."/>
            <person name="Rinke C."/>
            <person name="Skarshewski A."/>
            <person name="Chaumeil P.A."/>
            <person name="Hugenholtz P."/>
        </authorList>
    </citation>
    <scope>NUCLEOTIDE SEQUENCE [LARGE SCALE GENOMIC DNA]</scope>
    <source>
        <strain evidence="1">UBA9958</strain>
    </source>
</reference>
<organism evidence="1 2">
    <name type="scientific">Methylotenera mobilis</name>
    <dbReference type="NCBI Taxonomy" id="359408"/>
    <lineage>
        <taxon>Bacteria</taxon>
        <taxon>Pseudomonadati</taxon>
        <taxon>Pseudomonadota</taxon>
        <taxon>Betaproteobacteria</taxon>
        <taxon>Nitrosomonadales</taxon>
        <taxon>Methylophilaceae</taxon>
        <taxon>Methylotenera</taxon>
    </lineage>
</organism>